<dbReference type="EMBL" id="CACRXK020006107">
    <property type="protein sequence ID" value="CAB4008385.1"/>
    <property type="molecule type" value="Genomic_DNA"/>
</dbReference>
<dbReference type="SUPFAM" id="SSF52540">
    <property type="entry name" value="P-loop containing nucleoside triphosphate hydrolases"/>
    <property type="match status" value="1"/>
</dbReference>
<dbReference type="Proteomes" id="UP001152795">
    <property type="component" value="Unassembled WGS sequence"/>
</dbReference>
<dbReference type="GO" id="GO:0005737">
    <property type="term" value="C:cytoplasm"/>
    <property type="evidence" value="ECO:0007669"/>
    <property type="project" value="TreeGrafter"/>
</dbReference>
<keyword evidence="8" id="KW-0347">Helicase</keyword>
<dbReference type="Pfam" id="PF00270">
    <property type="entry name" value="DEAD"/>
    <property type="match status" value="1"/>
</dbReference>
<dbReference type="GO" id="GO:0009378">
    <property type="term" value="F:four-way junction helicase activity"/>
    <property type="evidence" value="ECO:0007669"/>
    <property type="project" value="TreeGrafter"/>
</dbReference>
<evidence type="ECO:0000256" key="2">
    <source>
        <dbReference type="ARBA" id="ARBA00023125"/>
    </source>
</evidence>
<feature type="domain" description="Helicase ATP-binding" evidence="7">
    <location>
        <begin position="714"/>
        <end position="776"/>
    </location>
</feature>
<evidence type="ECO:0000259" key="7">
    <source>
        <dbReference type="PROSITE" id="PS51192"/>
    </source>
</evidence>
<dbReference type="GO" id="GO:0005694">
    <property type="term" value="C:chromosome"/>
    <property type="evidence" value="ECO:0007669"/>
    <property type="project" value="TreeGrafter"/>
</dbReference>
<evidence type="ECO:0000313" key="8">
    <source>
        <dbReference type="EMBL" id="CAB4008385.1"/>
    </source>
</evidence>
<dbReference type="PANTHER" id="PTHR13710">
    <property type="entry name" value="DNA HELICASE RECQ FAMILY MEMBER"/>
    <property type="match status" value="1"/>
</dbReference>
<comment type="similarity">
    <text evidence="1">Belongs to the helicase family. RecQ subfamily.</text>
</comment>
<dbReference type="GO" id="GO:0000724">
    <property type="term" value="P:double-strand break repair via homologous recombination"/>
    <property type="evidence" value="ECO:0007669"/>
    <property type="project" value="TreeGrafter"/>
</dbReference>
<keyword evidence="9" id="KW-1185">Reference proteome</keyword>
<dbReference type="InterPro" id="IPR027417">
    <property type="entry name" value="P-loop_NTPase"/>
</dbReference>
<reference evidence="8" key="1">
    <citation type="submission" date="2020-04" db="EMBL/GenBank/DDBJ databases">
        <authorList>
            <person name="Alioto T."/>
            <person name="Alioto T."/>
            <person name="Gomez Garrido J."/>
        </authorList>
    </citation>
    <scope>NUCLEOTIDE SEQUENCE</scope>
    <source>
        <strain evidence="8">A484AB</strain>
    </source>
</reference>
<feature type="region of interest" description="Disordered" evidence="6">
    <location>
        <begin position="185"/>
        <end position="231"/>
    </location>
</feature>
<proteinExistence type="inferred from homology"/>
<evidence type="ECO:0000256" key="5">
    <source>
        <dbReference type="ARBA" id="ARBA00034808"/>
    </source>
</evidence>
<organism evidence="8 9">
    <name type="scientific">Paramuricea clavata</name>
    <name type="common">Red gorgonian</name>
    <name type="synonym">Violescent sea-whip</name>
    <dbReference type="NCBI Taxonomy" id="317549"/>
    <lineage>
        <taxon>Eukaryota</taxon>
        <taxon>Metazoa</taxon>
        <taxon>Cnidaria</taxon>
        <taxon>Anthozoa</taxon>
        <taxon>Octocorallia</taxon>
        <taxon>Malacalcyonacea</taxon>
        <taxon>Plexauridae</taxon>
        <taxon>Paramuricea</taxon>
    </lineage>
</organism>
<comment type="catalytic activity">
    <reaction evidence="4">
        <text>Couples ATP hydrolysis with the unwinding of duplex DNA by translocating in the 3'-5' direction.</text>
        <dbReference type="EC" id="5.6.2.4"/>
    </reaction>
</comment>
<keyword evidence="8" id="KW-0547">Nucleotide-binding</keyword>
<gene>
    <name evidence="8" type="ORF">PACLA_8A062446</name>
</gene>
<dbReference type="AlphaFoldDB" id="A0A6S7HQR5"/>
<dbReference type="GO" id="GO:0003677">
    <property type="term" value="F:DNA binding"/>
    <property type="evidence" value="ECO:0007669"/>
    <property type="project" value="UniProtKB-KW"/>
</dbReference>
<evidence type="ECO:0000256" key="1">
    <source>
        <dbReference type="ARBA" id="ARBA00005446"/>
    </source>
</evidence>
<dbReference type="InterPro" id="IPR011545">
    <property type="entry name" value="DEAD/DEAH_box_helicase_dom"/>
</dbReference>
<dbReference type="PROSITE" id="PS51192">
    <property type="entry name" value="HELICASE_ATP_BIND_1"/>
    <property type="match status" value="1"/>
</dbReference>
<protein>
    <recommendedName>
        <fullName evidence="5">DNA 3'-5' helicase</fullName>
        <ecNumber evidence="5">5.6.2.4</ecNumber>
    </recommendedName>
</protein>
<dbReference type="Gene3D" id="3.40.50.300">
    <property type="entry name" value="P-loop containing nucleotide triphosphate hydrolases"/>
    <property type="match status" value="1"/>
</dbReference>
<keyword evidence="2" id="KW-0238">DNA-binding</keyword>
<feature type="compositionally biased region" description="Polar residues" evidence="6">
    <location>
        <begin position="185"/>
        <end position="206"/>
    </location>
</feature>
<evidence type="ECO:0000256" key="6">
    <source>
        <dbReference type="SAM" id="MobiDB-lite"/>
    </source>
</evidence>
<keyword evidence="8" id="KW-0378">Hydrolase</keyword>
<evidence type="ECO:0000313" key="9">
    <source>
        <dbReference type="Proteomes" id="UP001152795"/>
    </source>
</evidence>
<dbReference type="EC" id="5.6.2.4" evidence="5"/>
<dbReference type="InterPro" id="IPR014001">
    <property type="entry name" value="Helicase_ATP-bd"/>
</dbReference>
<dbReference type="PANTHER" id="PTHR13710:SF105">
    <property type="entry name" value="ATP-DEPENDENT DNA HELICASE Q1"/>
    <property type="match status" value="1"/>
</dbReference>
<accession>A0A6S7HQR5</accession>
<dbReference type="GO" id="GO:0043138">
    <property type="term" value="F:3'-5' DNA helicase activity"/>
    <property type="evidence" value="ECO:0007669"/>
    <property type="project" value="UniProtKB-EC"/>
</dbReference>
<feature type="non-terminal residue" evidence="8">
    <location>
        <position position="776"/>
    </location>
</feature>
<evidence type="ECO:0000256" key="4">
    <source>
        <dbReference type="ARBA" id="ARBA00034617"/>
    </source>
</evidence>
<keyword evidence="8" id="KW-0067">ATP-binding</keyword>
<dbReference type="GO" id="GO:0005524">
    <property type="term" value="F:ATP binding"/>
    <property type="evidence" value="ECO:0007669"/>
    <property type="project" value="InterPro"/>
</dbReference>
<comment type="caution">
    <text evidence="8">The sequence shown here is derived from an EMBL/GenBank/DDBJ whole genome shotgun (WGS) entry which is preliminary data.</text>
</comment>
<sequence length="776" mass="86418">NEEFELLVSEEENSEHRVVNGEDVSEYRDNVKQCYNEAREVFLEQKAAEQEIIKNLAAVDPARVALKLDSSRIGELIETVDININSTSPNKRALQLDKEELQTMLNVLCGKVSELSLIGSSKSEQDIQLHLEIEKIIAQGFKQVRSINLYLCDCQSSIEKNPSPPIVNQVDTGGASAARLNIDSQNSATSSSPPITNPITLSDHTPTSPPKEGTVSDIHQPAVTETDTTINVSAPEFVPSTMNDPVSSSVISAQSTYTSINPQVIPQSASTSQQTVPILYQYPITSIMHHLPPQINPFAINSPHHLSTSTAPIYLSPPVNPMSSFPPNSIGLHQYPSNTQPHLGTSMTQATSQQTFSNTNPYHNTPLLPYHSMTTSLYNNVPPQNLVSSPETSEREAVSRIAEYQPKGRRIEFPKYERRKQHVQGYHARKQSPKKYYKCAYPSHRKDSISHTTSECKEFQKLPVSGKEGKYELLKQIDACFKCFGNHRRLDCPKKVPCPCGSGQHHQLLCESKRPEENKGTDFAQKETHVSRSDSLSLYPIYQTAVCGSNKTVSVFCDGGSNATYITHRAAERIKAKKLGKITLDITTMENVEQTYHTQQYEFTLQTNSGKKVIITAYGMERITGPVSKLNSEVLKSLFPEYDPDSLQRKSNHVDVFLGCFRKQGICAVFRVLPFNTVSVVSVFAMENSVSKGIEKAQQFSGYLELKEYQRQTIEAYLSGRNVFVSAQTGYGKSLTFELAPHTFEYLSENNKSLVLVVVPLVSLMKDQVSNLVRPS</sequence>
<keyword evidence="3" id="KW-0413">Isomerase</keyword>
<evidence type="ECO:0000256" key="3">
    <source>
        <dbReference type="ARBA" id="ARBA00023235"/>
    </source>
</evidence>
<dbReference type="OrthoDB" id="10261556at2759"/>
<name>A0A6S7HQR5_PARCT</name>